<dbReference type="RefSeq" id="WP_181191421.1">
    <property type="nucleotide sequence ID" value="NZ_JABFED010000001.1"/>
</dbReference>
<reference evidence="4 5" key="1">
    <citation type="submission" date="2020-05" db="EMBL/GenBank/DDBJ databases">
        <title>Descriptions of Corynebacterium xxxx sp. nov., Corynebacterium yyyy sp. nov. and Corynebacterium zzzz sp. nov.</title>
        <authorList>
            <person name="Zhang G."/>
        </authorList>
    </citation>
    <scope>NUCLEOTIDE SEQUENCE [LARGE SCALE GENOMIC DNA]</scope>
    <source>
        <strain evidence="5">zg-913</strain>
    </source>
</reference>
<feature type="domain" description="DUF1707" evidence="2">
    <location>
        <begin position="10"/>
        <end position="60"/>
    </location>
</feature>
<keyword evidence="5" id="KW-1185">Reference proteome</keyword>
<dbReference type="EMBL" id="JABFED010000001">
    <property type="protein sequence ID" value="MBA1836710.1"/>
    <property type="molecule type" value="Genomic_DNA"/>
</dbReference>
<organism evidence="4 5">
    <name type="scientific">Corynebacterium wankanglinii</name>
    <dbReference type="NCBI Taxonomy" id="2735136"/>
    <lineage>
        <taxon>Bacteria</taxon>
        <taxon>Bacillati</taxon>
        <taxon>Actinomycetota</taxon>
        <taxon>Actinomycetes</taxon>
        <taxon>Mycobacteriales</taxon>
        <taxon>Corynebacteriaceae</taxon>
        <taxon>Corynebacterium</taxon>
    </lineage>
</organism>
<dbReference type="PANTHER" id="PTHR40763:SF4">
    <property type="entry name" value="DUF1707 DOMAIN-CONTAINING PROTEIN"/>
    <property type="match status" value="1"/>
</dbReference>
<proteinExistence type="predicted"/>
<evidence type="ECO:0000256" key="1">
    <source>
        <dbReference type="SAM" id="MobiDB-lite"/>
    </source>
</evidence>
<feature type="domain" description="Cell wall-active antibiotics response LiaF-like C-terminal" evidence="3">
    <location>
        <begin position="109"/>
        <end position="168"/>
    </location>
</feature>
<dbReference type="InterPro" id="IPR024425">
    <property type="entry name" value="LiaF-like_C"/>
</dbReference>
<sequence>MTTPNPPRKRASDSERDATAKHLQDAFADGQISMSELDERSRAVYAATYADELPALVEDLSPVKHADREVCPSRALVTGERGGSAFTLSVMGGSERTGQWLMAPTHTSITLMGGNALDLRDARLASHETTINAVAIMGGVDIIVPDDVRVIDDGVGIMGGFGIEDHRSCTVSVAELPADAPVIRVRGLALMGGVGITRAARGARVE</sequence>
<name>A0A7H0KAT3_9CORY</name>
<evidence type="ECO:0000313" key="4">
    <source>
        <dbReference type="EMBL" id="MBA1836710.1"/>
    </source>
</evidence>
<dbReference type="Pfam" id="PF09922">
    <property type="entry name" value="LiaF-like_C"/>
    <property type="match status" value="1"/>
</dbReference>
<dbReference type="AlphaFoldDB" id="A0A7H0KAT3"/>
<dbReference type="PANTHER" id="PTHR40763">
    <property type="entry name" value="MEMBRANE PROTEIN-RELATED"/>
    <property type="match status" value="1"/>
</dbReference>
<gene>
    <name evidence="4" type="ORF">HMA55_02130</name>
</gene>
<accession>A0A7H0KAT3</accession>
<evidence type="ECO:0000259" key="2">
    <source>
        <dbReference type="Pfam" id="PF08044"/>
    </source>
</evidence>
<feature type="region of interest" description="Disordered" evidence="1">
    <location>
        <begin position="1"/>
        <end position="21"/>
    </location>
</feature>
<evidence type="ECO:0000313" key="5">
    <source>
        <dbReference type="Proteomes" id="UP000577408"/>
    </source>
</evidence>
<protein>
    <submittedName>
        <fullName evidence="4">DUF1707 and DUF2154 domain-containing protein</fullName>
    </submittedName>
</protein>
<feature type="compositionally biased region" description="Basic and acidic residues" evidence="1">
    <location>
        <begin position="10"/>
        <end position="21"/>
    </location>
</feature>
<evidence type="ECO:0000259" key="3">
    <source>
        <dbReference type="Pfam" id="PF09922"/>
    </source>
</evidence>
<dbReference type="Pfam" id="PF08044">
    <property type="entry name" value="DUF1707"/>
    <property type="match status" value="1"/>
</dbReference>
<dbReference type="InterPro" id="IPR012551">
    <property type="entry name" value="DUF1707_SHOCT-like"/>
</dbReference>
<dbReference type="Proteomes" id="UP000577408">
    <property type="component" value="Unassembled WGS sequence"/>
</dbReference>
<comment type="caution">
    <text evidence="4">The sequence shown here is derived from an EMBL/GenBank/DDBJ whole genome shotgun (WGS) entry which is preliminary data.</text>
</comment>